<comment type="similarity">
    <text evidence="1">Belongs to the helicase family. RecQ subfamily.</text>
</comment>
<dbReference type="PROSITE" id="PS51194">
    <property type="entry name" value="HELICASE_CTER"/>
    <property type="match status" value="1"/>
</dbReference>
<dbReference type="EnsemblMetazoa" id="XM_020003474.1">
    <property type="protein sequence ID" value="XP_019859033.1"/>
    <property type="gene ID" value="LOC109587237"/>
</dbReference>
<dbReference type="InterPro" id="IPR014001">
    <property type="entry name" value="Helicase_ATP-bd"/>
</dbReference>
<dbReference type="InterPro" id="IPR027417">
    <property type="entry name" value="P-loop_NTPase"/>
</dbReference>
<reference evidence="13" key="1">
    <citation type="journal article" date="2010" name="Nature">
        <title>The Amphimedon queenslandica genome and the evolution of animal complexity.</title>
        <authorList>
            <person name="Srivastava M."/>
            <person name="Simakov O."/>
            <person name="Chapman J."/>
            <person name="Fahey B."/>
            <person name="Gauthier M.E."/>
            <person name="Mitros T."/>
            <person name="Richards G.S."/>
            <person name="Conaco C."/>
            <person name="Dacre M."/>
            <person name="Hellsten U."/>
            <person name="Larroux C."/>
            <person name="Putnam N.H."/>
            <person name="Stanke M."/>
            <person name="Adamska M."/>
            <person name="Darling A."/>
            <person name="Degnan S.M."/>
            <person name="Oakley T.H."/>
            <person name="Plachetzki D.C."/>
            <person name="Zhai Y."/>
            <person name="Adamski M."/>
            <person name="Calcino A."/>
            <person name="Cummins S.F."/>
            <person name="Goodstein D.M."/>
            <person name="Harris C."/>
            <person name="Jackson D.J."/>
            <person name="Leys S.P."/>
            <person name="Shu S."/>
            <person name="Woodcroft B.J."/>
            <person name="Vervoort M."/>
            <person name="Kosik K.S."/>
            <person name="Manning G."/>
            <person name="Degnan B.M."/>
            <person name="Rokhsar D.S."/>
        </authorList>
    </citation>
    <scope>NUCLEOTIDE SEQUENCE [LARGE SCALE GENOMIC DNA]</scope>
</reference>
<dbReference type="SUPFAM" id="SSF52540">
    <property type="entry name" value="P-loop containing nucleoside triphosphate hydrolases"/>
    <property type="match status" value="1"/>
</dbReference>
<name>A0AAN0JQD6_AMPQE</name>
<evidence type="ECO:0000256" key="6">
    <source>
        <dbReference type="ARBA" id="ARBA00023242"/>
    </source>
</evidence>
<dbReference type="GO" id="GO:0005694">
    <property type="term" value="C:chromosome"/>
    <property type="evidence" value="ECO:0007669"/>
    <property type="project" value="TreeGrafter"/>
</dbReference>
<dbReference type="AlphaFoldDB" id="A0AAN0JQD6"/>
<dbReference type="KEGG" id="aqu:109587237"/>
<organism evidence="12 13">
    <name type="scientific">Amphimedon queenslandica</name>
    <name type="common">Sponge</name>
    <dbReference type="NCBI Taxonomy" id="400682"/>
    <lineage>
        <taxon>Eukaryota</taxon>
        <taxon>Metazoa</taxon>
        <taxon>Porifera</taxon>
        <taxon>Demospongiae</taxon>
        <taxon>Heteroscleromorpha</taxon>
        <taxon>Haplosclerida</taxon>
        <taxon>Niphatidae</taxon>
        <taxon>Amphimedon</taxon>
    </lineage>
</organism>
<dbReference type="PANTHER" id="PTHR13710">
    <property type="entry name" value="DNA HELICASE RECQ FAMILY MEMBER"/>
    <property type="match status" value="1"/>
</dbReference>
<dbReference type="GeneID" id="109587237"/>
<keyword evidence="4" id="KW-0238">DNA-binding</keyword>
<feature type="domain" description="Helicase C-terminal" evidence="11">
    <location>
        <begin position="215"/>
        <end position="352"/>
    </location>
</feature>
<keyword evidence="3" id="KW-0067">ATP-binding</keyword>
<protein>
    <recommendedName>
        <fullName evidence="8">DNA 3'-5' helicase</fullName>
        <ecNumber evidence="8">5.6.2.4</ecNumber>
    </recommendedName>
    <alternativeName>
        <fullName evidence="9">DNA 3'-5' helicase BLM</fullName>
    </alternativeName>
</protein>
<dbReference type="InterPro" id="IPR011545">
    <property type="entry name" value="DEAD/DEAH_box_helicase_dom"/>
</dbReference>
<evidence type="ECO:0000256" key="9">
    <source>
        <dbReference type="ARBA" id="ARBA00044542"/>
    </source>
</evidence>
<evidence type="ECO:0000256" key="3">
    <source>
        <dbReference type="ARBA" id="ARBA00022840"/>
    </source>
</evidence>
<evidence type="ECO:0000313" key="12">
    <source>
        <dbReference type="EnsemblMetazoa" id="XP_019859033.1"/>
    </source>
</evidence>
<evidence type="ECO:0000256" key="4">
    <source>
        <dbReference type="ARBA" id="ARBA00023125"/>
    </source>
</evidence>
<keyword evidence="2" id="KW-0547">Nucleotide-binding</keyword>
<dbReference type="Proteomes" id="UP000007879">
    <property type="component" value="Unassembled WGS sequence"/>
</dbReference>
<evidence type="ECO:0000259" key="10">
    <source>
        <dbReference type="PROSITE" id="PS51192"/>
    </source>
</evidence>
<dbReference type="GO" id="GO:0005524">
    <property type="term" value="F:ATP binding"/>
    <property type="evidence" value="ECO:0007669"/>
    <property type="project" value="UniProtKB-KW"/>
</dbReference>
<dbReference type="GO" id="GO:0005737">
    <property type="term" value="C:cytoplasm"/>
    <property type="evidence" value="ECO:0007669"/>
    <property type="project" value="TreeGrafter"/>
</dbReference>
<evidence type="ECO:0000256" key="7">
    <source>
        <dbReference type="ARBA" id="ARBA00034617"/>
    </source>
</evidence>
<keyword evidence="5" id="KW-0413">Isomerase</keyword>
<keyword evidence="6" id="KW-0539">Nucleus</keyword>
<proteinExistence type="inferred from homology"/>
<dbReference type="Gene3D" id="3.40.50.300">
    <property type="entry name" value="P-loop containing nucleotide triphosphate hydrolases"/>
    <property type="match status" value="2"/>
</dbReference>
<dbReference type="GO" id="GO:0000724">
    <property type="term" value="P:double-strand break repair via homologous recombination"/>
    <property type="evidence" value="ECO:0007669"/>
    <property type="project" value="TreeGrafter"/>
</dbReference>
<evidence type="ECO:0000256" key="5">
    <source>
        <dbReference type="ARBA" id="ARBA00023235"/>
    </source>
</evidence>
<evidence type="ECO:0000259" key="11">
    <source>
        <dbReference type="PROSITE" id="PS51194"/>
    </source>
</evidence>
<dbReference type="SMART" id="SM00487">
    <property type="entry name" value="DEXDc"/>
    <property type="match status" value="1"/>
</dbReference>
<dbReference type="RefSeq" id="XP_019859033.1">
    <property type="nucleotide sequence ID" value="XM_020003474.1"/>
</dbReference>
<dbReference type="SMART" id="SM00490">
    <property type="entry name" value="HELICc"/>
    <property type="match status" value="1"/>
</dbReference>
<dbReference type="GO" id="GO:0009378">
    <property type="term" value="F:four-way junction helicase activity"/>
    <property type="evidence" value="ECO:0007669"/>
    <property type="project" value="TreeGrafter"/>
</dbReference>
<accession>A0AAN0JQD6</accession>
<dbReference type="GO" id="GO:0003677">
    <property type="term" value="F:DNA binding"/>
    <property type="evidence" value="ECO:0007669"/>
    <property type="project" value="UniProtKB-KW"/>
</dbReference>
<dbReference type="GO" id="GO:0043138">
    <property type="term" value="F:3'-5' DNA helicase activity"/>
    <property type="evidence" value="ECO:0007669"/>
    <property type="project" value="UniProtKB-EC"/>
</dbReference>
<dbReference type="Pfam" id="PF00271">
    <property type="entry name" value="Helicase_C"/>
    <property type="match status" value="1"/>
</dbReference>
<dbReference type="PANTHER" id="PTHR13710:SF153">
    <property type="entry name" value="RECQ-LIKE DNA HELICASE BLM"/>
    <property type="match status" value="1"/>
</dbReference>
<evidence type="ECO:0000256" key="8">
    <source>
        <dbReference type="ARBA" id="ARBA00034808"/>
    </source>
</evidence>
<evidence type="ECO:0000256" key="1">
    <source>
        <dbReference type="ARBA" id="ARBA00005446"/>
    </source>
</evidence>
<dbReference type="InterPro" id="IPR001650">
    <property type="entry name" value="Helicase_C-like"/>
</dbReference>
<comment type="catalytic activity">
    <reaction evidence="7">
        <text>Couples ATP hydrolysis with the unwinding of duplex DNA by translocating in the 3'-5' direction.</text>
        <dbReference type="EC" id="5.6.2.4"/>
    </reaction>
</comment>
<evidence type="ECO:0000313" key="13">
    <source>
        <dbReference type="Proteomes" id="UP000007879"/>
    </source>
</evidence>
<sequence>MDVFIRDVVKSKLGYNIIMKDEQVVAVKAILEGKDIFVVLPTGYGKSLCYMVLPFLFDAILSEKGSIIIIVTPLTAIIKDQVSACQEKGISCGYICGENDDKTMTAGVENCKYQLIYFTPEMLLLNKRWRKLLISAAYQTKIKGLALDEAHTIKKWGSTFRESLAKIGELRSLLPGKTPIMALTATADYTLRTELQYIIGMKSPLSVVLPPCKPNITYKIHEYISLQSNFMHIVEVGAPSLSKYKLVEMFTSCTDEAIKKQIIISFTKGDTLCIVCATIAFGMGVDCPNVWVVMHVGPSDDIESYIQETGRGGRDGLPCEAILLNKKSSLRYANNAMREYANNSSECRRHLLFRRLEGYDKEKHNVPKKYCCDFRFVCFV</sequence>
<dbReference type="PROSITE" id="PS51192">
    <property type="entry name" value="HELICASE_ATP_BIND_1"/>
    <property type="match status" value="1"/>
</dbReference>
<dbReference type="CDD" id="cd17920">
    <property type="entry name" value="DEXHc_RecQ"/>
    <property type="match status" value="1"/>
</dbReference>
<reference evidence="12" key="2">
    <citation type="submission" date="2024-06" db="UniProtKB">
        <authorList>
            <consortium name="EnsemblMetazoa"/>
        </authorList>
    </citation>
    <scope>IDENTIFICATION</scope>
</reference>
<dbReference type="EC" id="5.6.2.4" evidence="8"/>
<evidence type="ECO:0000256" key="2">
    <source>
        <dbReference type="ARBA" id="ARBA00022741"/>
    </source>
</evidence>
<dbReference type="Pfam" id="PF00270">
    <property type="entry name" value="DEAD"/>
    <property type="match status" value="1"/>
</dbReference>
<dbReference type="GO" id="GO:0005634">
    <property type="term" value="C:nucleus"/>
    <property type="evidence" value="ECO:0007669"/>
    <property type="project" value="TreeGrafter"/>
</dbReference>
<keyword evidence="13" id="KW-1185">Reference proteome</keyword>
<feature type="domain" description="Helicase ATP-binding" evidence="10">
    <location>
        <begin position="27"/>
        <end position="205"/>
    </location>
</feature>